<protein>
    <submittedName>
        <fullName evidence="5">Carboxylesterase type B</fullName>
    </submittedName>
</protein>
<dbReference type="Pfam" id="PF20434">
    <property type="entry name" value="BD-FAE"/>
    <property type="match status" value="1"/>
</dbReference>
<evidence type="ECO:0000313" key="6">
    <source>
        <dbReference type="Proteomes" id="UP000008461"/>
    </source>
</evidence>
<evidence type="ECO:0000313" key="5">
    <source>
        <dbReference type="EMBL" id="AEE52970.1"/>
    </source>
</evidence>
<dbReference type="STRING" id="760192.Halhy_5144"/>
<dbReference type="NCBIfam" id="TIGR04183">
    <property type="entry name" value="Por_Secre_tail"/>
    <property type="match status" value="1"/>
</dbReference>
<dbReference type="Proteomes" id="UP000008461">
    <property type="component" value="Chromosome"/>
</dbReference>
<dbReference type="GO" id="GO:0016787">
    <property type="term" value="F:hydrolase activity"/>
    <property type="evidence" value="ECO:0007669"/>
    <property type="project" value="UniProtKB-KW"/>
</dbReference>
<dbReference type="Gene3D" id="3.40.50.1820">
    <property type="entry name" value="alpha/beta hydrolase"/>
    <property type="match status" value="1"/>
</dbReference>
<gene>
    <name evidence="5" type="ordered locus">Halhy_5144</name>
</gene>
<accession>F4L3J3</accession>
<organism evidence="5 6">
    <name type="scientific">Haliscomenobacter hydrossis (strain ATCC 27775 / DSM 1100 / LMG 10767 / O)</name>
    <dbReference type="NCBI Taxonomy" id="760192"/>
    <lineage>
        <taxon>Bacteria</taxon>
        <taxon>Pseudomonadati</taxon>
        <taxon>Bacteroidota</taxon>
        <taxon>Saprospiria</taxon>
        <taxon>Saprospirales</taxon>
        <taxon>Haliscomenobacteraceae</taxon>
        <taxon>Haliscomenobacter</taxon>
    </lineage>
</organism>
<keyword evidence="1" id="KW-0378">Hydrolase</keyword>
<dbReference type="PANTHER" id="PTHR48081">
    <property type="entry name" value="AB HYDROLASE SUPERFAMILY PROTEIN C4A8.06C"/>
    <property type="match status" value="1"/>
</dbReference>
<reference key="2">
    <citation type="submission" date="2011-04" db="EMBL/GenBank/DDBJ databases">
        <title>Complete sequence of chromosome of Haliscomenobacter hydrossis DSM 1100.</title>
        <authorList>
            <consortium name="US DOE Joint Genome Institute (JGI-PGF)"/>
            <person name="Lucas S."/>
            <person name="Han J."/>
            <person name="Lapidus A."/>
            <person name="Bruce D."/>
            <person name="Goodwin L."/>
            <person name="Pitluck S."/>
            <person name="Peters L."/>
            <person name="Kyrpides N."/>
            <person name="Mavromatis K."/>
            <person name="Ivanova N."/>
            <person name="Ovchinnikova G."/>
            <person name="Pagani I."/>
            <person name="Daligault H."/>
            <person name="Detter J.C."/>
            <person name="Han C."/>
            <person name="Land M."/>
            <person name="Hauser L."/>
            <person name="Markowitz V."/>
            <person name="Cheng J.-F."/>
            <person name="Hugenholtz P."/>
            <person name="Woyke T."/>
            <person name="Wu D."/>
            <person name="Verbarg S."/>
            <person name="Frueling A."/>
            <person name="Brambilla E."/>
            <person name="Klenk H.-P."/>
            <person name="Eisen J.A."/>
        </authorList>
    </citation>
    <scope>NUCLEOTIDE SEQUENCE</scope>
    <source>
        <strain>DSM 1100</strain>
    </source>
</reference>
<dbReference type="InterPro" id="IPR026444">
    <property type="entry name" value="Secre_tail"/>
</dbReference>
<dbReference type="InterPro" id="IPR050300">
    <property type="entry name" value="GDXG_lipolytic_enzyme"/>
</dbReference>
<evidence type="ECO:0000259" key="3">
    <source>
        <dbReference type="Pfam" id="PF18962"/>
    </source>
</evidence>
<feature type="domain" description="BD-FAE-like" evidence="4">
    <location>
        <begin position="445"/>
        <end position="557"/>
    </location>
</feature>
<dbReference type="SUPFAM" id="SSF53474">
    <property type="entry name" value="alpha/beta-Hydrolases"/>
    <property type="match status" value="1"/>
</dbReference>
<dbReference type="InterPro" id="IPR011047">
    <property type="entry name" value="Quinoprotein_ADH-like_sf"/>
</dbReference>
<evidence type="ECO:0000259" key="4">
    <source>
        <dbReference type="Pfam" id="PF20434"/>
    </source>
</evidence>
<dbReference type="AlphaFoldDB" id="F4L3J3"/>
<dbReference type="HOGENOM" id="CLU_348444_0_0_10"/>
<evidence type="ECO:0000256" key="1">
    <source>
        <dbReference type="ARBA" id="ARBA00022801"/>
    </source>
</evidence>
<dbReference type="EMBL" id="CP002691">
    <property type="protein sequence ID" value="AEE52970.1"/>
    <property type="molecule type" value="Genomic_DNA"/>
</dbReference>
<sequence>MKTKLLLCCLLLAQYVFSQNAATHEQAYGFIGFESGEMQIIEPAFLPGQYLLGGQLNKGAIIVQSNKIGQSLAYRRLSLGTSGESRITDLLKLNNQLFATAGTCTGCADTILRQSIFITIHDGSLNQIATLVLSPTIAQNKFDNARLATNGTQLYLTFNDNFFGGSLNVRAFDFNLQQAWSSFQNLGFVETPLSVDVQNNQLWVCSQEWNGFDNIIGTRLVRFNAETGVLINHYRYPAFVDASTVLPNGNLALASYGGFYTGSQRIKLSIISSSNGAVLDSVLLGTHERSRATALQALPNGQLLMAVNEVGFFDDTLKLLRYNPANLTTPVGSRKIKGEIAAKKRVVHDLLPLSDEGNTYLAVGTRTDVNEHGMFLASFPEVFTPQPPANWNNDVCGSNLLNGLAQSHYPSCLPKVYEKIVYHKDALRYNGQKQDLSLDLYIPFDLHSTNDLAQKRPLLVIVHGGGFLGGDEDSFSQFAIFFAELGYVVASINYRLGVAEGVNGLDDFCGHEKEVFAAIYRGAQDTRRAIQFLYDNANLYHIDRNNILALGHSAGAVNVLNSALLDADELPYNFVSELGPLPPKPPVQGYIPWAGSVASLEMIDKDEDTPMFFIHGTCDPLIPYDTGNLICPDLPFGFGAKAIVGRKKTLCHNYHLLGIQKGDHGMGGSEQEVLTKLIPWLKNESGVCGQGKQTCETIQAATPLNCAESVICPTTQSCLVATREPKPGPEQIHMYPNPALSNGQVNIELDDYMGTQGDLSLYNLQGQALRSATFSAKTIQLDVQGLPPGVYVVKIRTDKAMMKSQLVVQ</sequence>
<evidence type="ECO:0000256" key="2">
    <source>
        <dbReference type="SAM" id="SignalP"/>
    </source>
</evidence>
<dbReference type="KEGG" id="hhy:Halhy_5144"/>
<feature type="domain" description="Secretion system C-terminal sorting" evidence="3">
    <location>
        <begin position="734"/>
        <end position="807"/>
    </location>
</feature>
<dbReference type="OrthoDB" id="9803990at2"/>
<keyword evidence="6" id="KW-1185">Reference proteome</keyword>
<proteinExistence type="predicted"/>
<dbReference type="Pfam" id="PF18962">
    <property type="entry name" value="Por_Secre_tail"/>
    <property type="match status" value="1"/>
</dbReference>
<dbReference type="SUPFAM" id="SSF50998">
    <property type="entry name" value="Quinoprotein alcohol dehydrogenase-like"/>
    <property type="match status" value="1"/>
</dbReference>
<feature type="chain" id="PRO_5003316397" evidence="2">
    <location>
        <begin position="22"/>
        <end position="809"/>
    </location>
</feature>
<reference evidence="5 6" key="1">
    <citation type="journal article" date="2011" name="Stand. Genomic Sci.">
        <title>Complete genome sequence of Haliscomenobacter hydrossis type strain (O).</title>
        <authorList>
            <consortium name="US DOE Joint Genome Institute (JGI-PGF)"/>
            <person name="Daligault H."/>
            <person name="Lapidus A."/>
            <person name="Zeytun A."/>
            <person name="Nolan M."/>
            <person name="Lucas S."/>
            <person name="Del Rio T.G."/>
            <person name="Tice H."/>
            <person name="Cheng J.F."/>
            <person name="Tapia R."/>
            <person name="Han C."/>
            <person name="Goodwin L."/>
            <person name="Pitluck S."/>
            <person name="Liolios K."/>
            <person name="Pagani I."/>
            <person name="Ivanova N."/>
            <person name="Huntemann M."/>
            <person name="Mavromatis K."/>
            <person name="Mikhailova N."/>
            <person name="Pati A."/>
            <person name="Chen A."/>
            <person name="Palaniappan K."/>
            <person name="Land M."/>
            <person name="Hauser L."/>
            <person name="Brambilla E.M."/>
            <person name="Rohde M."/>
            <person name="Verbarg S."/>
            <person name="Goker M."/>
            <person name="Bristow J."/>
            <person name="Eisen J.A."/>
            <person name="Markowitz V."/>
            <person name="Hugenholtz P."/>
            <person name="Kyrpides N.C."/>
            <person name="Klenk H.P."/>
            <person name="Woyke T."/>
        </authorList>
    </citation>
    <scope>NUCLEOTIDE SEQUENCE [LARGE SCALE GENOMIC DNA]</scope>
    <source>
        <strain evidence="6">ATCC 27775 / DSM 1100 / LMG 10767 / O</strain>
    </source>
</reference>
<feature type="signal peptide" evidence="2">
    <location>
        <begin position="1"/>
        <end position="21"/>
    </location>
</feature>
<keyword evidence="2" id="KW-0732">Signal</keyword>
<dbReference type="RefSeq" id="WP_013767505.1">
    <property type="nucleotide sequence ID" value="NC_015510.1"/>
</dbReference>
<dbReference type="InterPro" id="IPR049492">
    <property type="entry name" value="BD-FAE-like_dom"/>
</dbReference>
<name>F4L3J3_HALH1</name>
<dbReference type="eggNOG" id="COG0657">
    <property type="taxonomic scope" value="Bacteria"/>
</dbReference>
<dbReference type="ESTHER" id="halh1-f4l3j3">
    <property type="family name" value="BD-FAE"/>
</dbReference>
<dbReference type="InterPro" id="IPR029058">
    <property type="entry name" value="AB_hydrolase_fold"/>
</dbReference>